<keyword evidence="1" id="KW-0812">Transmembrane</keyword>
<feature type="transmembrane region" description="Helical" evidence="1">
    <location>
        <begin position="69"/>
        <end position="87"/>
    </location>
</feature>
<keyword evidence="1" id="KW-0472">Membrane</keyword>
<evidence type="ECO:0000256" key="1">
    <source>
        <dbReference type="SAM" id="Phobius"/>
    </source>
</evidence>
<feature type="transmembrane region" description="Helical" evidence="1">
    <location>
        <begin position="374"/>
        <end position="392"/>
    </location>
</feature>
<dbReference type="Proteomes" id="UP000178449">
    <property type="component" value="Unassembled WGS sequence"/>
</dbReference>
<feature type="transmembrane region" description="Helical" evidence="1">
    <location>
        <begin position="39"/>
        <end position="57"/>
    </location>
</feature>
<feature type="transmembrane region" description="Helical" evidence="1">
    <location>
        <begin position="217"/>
        <end position="235"/>
    </location>
</feature>
<evidence type="ECO:0000313" key="2">
    <source>
        <dbReference type="EMBL" id="OGG94900.1"/>
    </source>
</evidence>
<feature type="transmembrane region" description="Helical" evidence="1">
    <location>
        <begin position="404"/>
        <end position="422"/>
    </location>
</feature>
<feature type="transmembrane region" description="Helical" evidence="1">
    <location>
        <begin position="165"/>
        <end position="183"/>
    </location>
</feature>
<reference evidence="2 3" key="1">
    <citation type="journal article" date="2016" name="Nat. Commun.">
        <title>Thousands of microbial genomes shed light on interconnected biogeochemical processes in an aquifer system.</title>
        <authorList>
            <person name="Anantharaman K."/>
            <person name="Brown C.T."/>
            <person name="Hug L.A."/>
            <person name="Sharon I."/>
            <person name="Castelle C.J."/>
            <person name="Probst A.J."/>
            <person name="Thomas B.C."/>
            <person name="Singh A."/>
            <person name="Wilkins M.J."/>
            <person name="Karaoz U."/>
            <person name="Brodie E.L."/>
            <person name="Williams K.H."/>
            <person name="Hubbard S.S."/>
            <person name="Banfield J.F."/>
        </authorList>
    </citation>
    <scope>NUCLEOTIDE SEQUENCE [LARGE SCALE GENOMIC DNA]</scope>
</reference>
<protein>
    <submittedName>
        <fullName evidence="2">Uncharacterized protein</fullName>
    </submittedName>
</protein>
<feature type="transmembrane region" description="Helical" evidence="1">
    <location>
        <begin position="247"/>
        <end position="262"/>
    </location>
</feature>
<dbReference type="EMBL" id="MFNE01000031">
    <property type="protein sequence ID" value="OGG94900.1"/>
    <property type="molecule type" value="Genomic_DNA"/>
</dbReference>
<keyword evidence="1" id="KW-1133">Transmembrane helix</keyword>
<dbReference type="STRING" id="1817772.A2527_10000"/>
<accession>A0A1F6G9V6</accession>
<comment type="caution">
    <text evidence="2">The sequence shown here is derived from an EMBL/GenBank/DDBJ whole genome shotgun (WGS) entry which is preliminary data.</text>
</comment>
<sequence>MKLRPLNFAFFVLFLAPTWTLLAFGVRWVLGDFYHWGEVAQYPVLFAALGLCGLLSQKLGQFFDPEKPSILYLPELLWALALAYPLAWRQGKLADIIAKQFEANRYALGGSDWAFHTSISNYLMYHGALNQNPFYQDGHLGYHHFYNLLVAQIAGILGINAPMSFVFVSPWMVLAGFVALCWWMMIELRLSGERFGLRGFLPLGFLAWMVSEGNPYSQFSMIYGVGLAFLLMAILRRLAHKTRRDNRFLLPALIILGLGCAATKMFYFLPLLTAAGATLLLNGIKQKRQLGKAQWFMINSFNIKLVLTFLVIFGGAMSMMGDFAKSPYQIDWAKLFFENGAGSFITQLAQGSLIPWIWVGSLILALISKEGYEFLFWGVVALTAHLISVSFVPTLYEAGASHRYASFSILAAELIILGVSLAKLPIEFTQSATMRLVKKRVYRGFLGGLLVLVVLAEYQMVGRFDFFPRPVFGRDLDYPPRGQWLKMSDFINSHLTKEDGIITNYWDLNRHYGLTAWIKTPPFLSSGQYGFVDQQEDIFQRRKALQIFFRWRISADLFRLLAEEYPKVRYLLIDDSLVGNLPPSSTNPVIWENHVYTRLSFEEIEAQIQSPGLPPRQLVRADPFSGYADIPDRVYYHLVGPMIKDLEAKGQLEPLFFTQEAGLYRINP</sequence>
<feature type="transmembrane region" description="Helical" evidence="1">
    <location>
        <begin position="442"/>
        <end position="461"/>
    </location>
</feature>
<evidence type="ECO:0000313" key="3">
    <source>
        <dbReference type="Proteomes" id="UP000178449"/>
    </source>
</evidence>
<feature type="transmembrane region" description="Helical" evidence="1">
    <location>
        <begin position="305"/>
        <end position="324"/>
    </location>
</feature>
<dbReference type="AlphaFoldDB" id="A0A1F6G9V6"/>
<feature type="transmembrane region" description="Helical" evidence="1">
    <location>
        <begin position="344"/>
        <end position="367"/>
    </location>
</feature>
<organism evidence="2 3">
    <name type="scientific">Candidatus Lambdaproteobacteria bacterium RIFOXYD2_FULL_50_16</name>
    <dbReference type="NCBI Taxonomy" id="1817772"/>
    <lineage>
        <taxon>Bacteria</taxon>
        <taxon>Pseudomonadati</taxon>
        <taxon>Pseudomonadota</taxon>
        <taxon>Candidatus Lambdaproteobacteria</taxon>
    </lineage>
</organism>
<name>A0A1F6G9V6_9PROT</name>
<proteinExistence type="predicted"/>
<feature type="transmembrane region" description="Helical" evidence="1">
    <location>
        <begin position="268"/>
        <end position="284"/>
    </location>
</feature>
<gene>
    <name evidence="2" type="ORF">A2527_10000</name>
</gene>